<comment type="caution">
    <text evidence="2">The sequence shown here is derived from an EMBL/GenBank/DDBJ whole genome shotgun (WGS) entry which is preliminary data.</text>
</comment>
<sequence>MSVVVRRVGALLAASSAVLHGAALGHSATPWIAILTVAMLIGCLYCAYELWTRDTIRAWVLVALMNLAMVGLHLPMAGSHHHGAGPGVGSAAASAPMQLATTVAIIEVLVATAVLLVRTRATDKLVDP</sequence>
<feature type="transmembrane region" description="Helical" evidence="1">
    <location>
        <begin position="58"/>
        <end position="77"/>
    </location>
</feature>
<evidence type="ECO:0000256" key="1">
    <source>
        <dbReference type="SAM" id="Phobius"/>
    </source>
</evidence>
<keyword evidence="1" id="KW-1133">Transmembrane helix</keyword>
<accession>A0ABQ4VCV7</accession>
<organism evidence="2 3">
    <name type="scientific">Mycolicibacterium cyprinidarum</name>
    <dbReference type="NCBI Taxonomy" id="2860311"/>
    <lineage>
        <taxon>Bacteria</taxon>
        <taxon>Bacillati</taxon>
        <taxon>Actinomycetota</taxon>
        <taxon>Actinomycetes</taxon>
        <taxon>Mycobacteriales</taxon>
        <taxon>Mycobacteriaceae</taxon>
        <taxon>Mycolicibacterium</taxon>
    </lineage>
</organism>
<evidence type="ECO:0000313" key="2">
    <source>
        <dbReference type="EMBL" id="GJF14918.1"/>
    </source>
</evidence>
<name>A0ABQ4VCV7_9MYCO</name>
<gene>
    <name evidence="2" type="ORF">NGTWS1702_17520</name>
</gene>
<keyword evidence="1" id="KW-0812">Transmembrane</keyword>
<dbReference type="EMBL" id="BPRH01001839">
    <property type="protein sequence ID" value="GJF14918.1"/>
    <property type="molecule type" value="Genomic_DNA"/>
</dbReference>
<dbReference type="Proteomes" id="UP001060504">
    <property type="component" value="Unassembled WGS sequence"/>
</dbReference>
<reference evidence="2 3" key="1">
    <citation type="submission" date="2021-08" db="EMBL/GenBank/DDBJ databases">
        <title>Draft genome sequence of Mycolicibacterium sp. NGTWS1702 strain.</title>
        <authorList>
            <person name="Matsumoto M."/>
            <person name="Tang B.C.C."/>
            <person name="Machida Y."/>
            <person name="Matoyama H."/>
            <person name="Kishihara T."/>
            <person name="Sato S."/>
            <person name="Kondo I."/>
            <person name="Sano M."/>
            <person name="Kato G."/>
        </authorList>
    </citation>
    <scope>NUCLEOTIDE SEQUENCE [LARGE SCALE GENOMIC DNA]</scope>
    <source>
        <strain evidence="2 3">NGTWSNA01</strain>
    </source>
</reference>
<proteinExistence type="predicted"/>
<protein>
    <submittedName>
        <fullName evidence="2">Uncharacterized protein</fullName>
    </submittedName>
</protein>
<evidence type="ECO:0000313" key="3">
    <source>
        <dbReference type="Proteomes" id="UP001060504"/>
    </source>
</evidence>
<keyword evidence="3" id="KW-1185">Reference proteome</keyword>
<feature type="transmembrane region" description="Helical" evidence="1">
    <location>
        <begin position="97"/>
        <end position="117"/>
    </location>
</feature>
<keyword evidence="1" id="KW-0472">Membrane</keyword>
<feature type="transmembrane region" description="Helical" evidence="1">
    <location>
        <begin position="31"/>
        <end position="51"/>
    </location>
</feature>